<feature type="compositionally biased region" description="Acidic residues" evidence="1">
    <location>
        <begin position="52"/>
        <end position="64"/>
    </location>
</feature>
<dbReference type="EMBL" id="RQTK01000242">
    <property type="protein sequence ID" value="RUS83450.1"/>
    <property type="molecule type" value="Genomic_DNA"/>
</dbReference>
<dbReference type="Proteomes" id="UP000271974">
    <property type="component" value="Unassembled WGS sequence"/>
</dbReference>
<feature type="compositionally biased region" description="Acidic residues" evidence="1">
    <location>
        <begin position="79"/>
        <end position="88"/>
    </location>
</feature>
<organism evidence="2 3">
    <name type="scientific">Elysia chlorotica</name>
    <name type="common">Eastern emerald elysia</name>
    <name type="synonym">Sea slug</name>
    <dbReference type="NCBI Taxonomy" id="188477"/>
    <lineage>
        <taxon>Eukaryota</taxon>
        <taxon>Metazoa</taxon>
        <taxon>Spiralia</taxon>
        <taxon>Lophotrochozoa</taxon>
        <taxon>Mollusca</taxon>
        <taxon>Gastropoda</taxon>
        <taxon>Heterobranchia</taxon>
        <taxon>Euthyneura</taxon>
        <taxon>Panpulmonata</taxon>
        <taxon>Sacoglossa</taxon>
        <taxon>Placobranchoidea</taxon>
        <taxon>Plakobranchidae</taxon>
        <taxon>Elysia</taxon>
    </lineage>
</organism>
<evidence type="ECO:0000313" key="3">
    <source>
        <dbReference type="Proteomes" id="UP000271974"/>
    </source>
</evidence>
<gene>
    <name evidence="2" type="ORF">EGW08_008766</name>
</gene>
<accession>A0A3S1BH11</accession>
<feature type="compositionally biased region" description="Basic and acidic residues" evidence="1">
    <location>
        <begin position="102"/>
        <end position="115"/>
    </location>
</feature>
<feature type="non-terminal residue" evidence="2">
    <location>
        <position position="169"/>
    </location>
</feature>
<reference evidence="2 3" key="1">
    <citation type="submission" date="2019-01" db="EMBL/GenBank/DDBJ databases">
        <title>A draft genome assembly of the solar-powered sea slug Elysia chlorotica.</title>
        <authorList>
            <person name="Cai H."/>
            <person name="Li Q."/>
            <person name="Fang X."/>
            <person name="Li J."/>
            <person name="Curtis N.E."/>
            <person name="Altenburger A."/>
            <person name="Shibata T."/>
            <person name="Feng M."/>
            <person name="Maeda T."/>
            <person name="Schwartz J.A."/>
            <person name="Shigenobu S."/>
            <person name="Lundholm N."/>
            <person name="Nishiyama T."/>
            <person name="Yang H."/>
            <person name="Hasebe M."/>
            <person name="Li S."/>
            <person name="Pierce S.K."/>
            <person name="Wang J."/>
        </authorList>
    </citation>
    <scope>NUCLEOTIDE SEQUENCE [LARGE SCALE GENOMIC DNA]</scope>
    <source>
        <strain evidence="2">EC2010</strain>
        <tissue evidence="2">Whole organism of an adult</tissue>
    </source>
</reference>
<feature type="region of interest" description="Disordered" evidence="1">
    <location>
        <begin position="31"/>
        <end position="169"/>
    </location>
</feature>
<proteinExistence type="predicted"/>
<protein>
    <submittedName>
        <fullName evidence="2">Uncharacterized protein</fullName>
    </submittedName>
</protein>
<sequence>MLSMMGTQEVPLDADTPTSSVKYQRIKNLGTYPPQVTIISTEDFGNDGGSSDFDEDREEEEEEEKEHMSLKRNRREGRDEEEEEEEGDMQLIEDYLSMGVEDNTRREEAEEGERGRMRRVGVTSSQDTDSIRSRPLRIDTGIDTDYNSDLDESVKGRKPKVSIVEPPEK</sequence>
<name>A0A3S1BH11_ELYCH</name>
<dbReference type="AlphaFoldDB" id="A0A3S1BH11"/>
<comment type="caution">
    <text evidence="2">The sequence shown here is derived from an EMBL/GenBank/DDBJ whole genome shotgun (WGS) entry which is preliminary data.</text>
</comment>
<keyword evidence="3" id="KW-1185">Reference proteome</keyword>
<evidence type="ECO:0000313" key="2">
    <source>
        <dbReference type="EMBL" id="RUS83450.1"/>
    </source>
</evidence>
<evidence type="ECO:0000256" key="1">
    <source>
        <dbReference type="SAM" id="MobiDB-lite"/>
    </source>
</evidence>